<proteinExistence type="predicted"/>
<protein>
    <submittedName>
        <fullName evidence="1">Uncharacterized protein</fullName>
    </submittedName>
</protein>
<evidence type="ECO:0000313" key="1">
    <source>
        <dbReference type="EMBL" id="KAK9134689.1"/>
    </source>
</evidence>
<organism evidence="1 2">
    <name type="scientific">Stephania yunnanensis</name>
    <dbReference type="NCBI Taxonomy" id="152371"/>
    <lineage>
        <taxon>Eukaryota</taxon>
        <taxon>Viridiplantae</taxon>
        <taxon>Streptophyta</taxon>
        <taxon>Embryophyta</taxon>
        <taxon>Tracheophyta</taxon>
        <taxon>Spermatophyta</taxon>
        <taxon>Magnoliopsida</taxon>
        <taxon>Ranunculales</taxon>
        <taxon>Menispermaceae</taxon>
        <taxon>Menispermoideae</taxon>
        <taxon>Cissampelideae</taxon>
        <taxon>Stephania</taxon>
    </lineage>
</organism>
<evidence type="ECO:0000313" key="2">
    <source>
        <dbReference type="Proteomes" id="UP001420932"/>
    </source>
</evidence>
<comment type="caution">
    <text evidence="1">The sequence shown here is derived from an EMBL/GenBank/DDBJ whole genome shotgun (WGS) entry which is preliminary data.</text>
</comment>
<name>A0AAP0JIY5_9MAGN</name>
<sequence>MLLGKKWVFILKKKKNRIFSLEKKKNQILSLEKKKKTQFRLYVHFGILKQVERAHKNELI</sequence>
<accession>A0AAP0JIY5</accession>
<reference evidence="1 2" key="1">
    <citation type="submission" date="2024-01" db="EMBL/GenBank/DDBJ databases">
        <title>Genome assemblies of Stephania.</title>
        <authorList>
            <person name="Yang L."/>
        </authorList>
    </citation>
    <scope>NUCLEOTIDE SEQUENCE [LARGE SCALE GENOMIC DNA]</scope>
    <source>
        <strain evidence="1">YNDBR</strain>
        <tissue evidence="1">Leaf</tissue>
    </source>
</reference>
<keyword evidence="2" id="KW-1185">Reference proteome</keyword>
<dbReference type="EMBL" id="JBBNAF010000006">
    <property type="protein sequence ID" value="KAK9134689.1"/>
    <property type="molecule type" value="Genomic_DNA"/>
</dbReference>
<dbReference type="Proteomes" id="UP001420932">
    <property type="component" value="Unassembled WGS sequence"/>
</dbReference>
<gene>
    <name evidence="1" type="ORF">Syun_014019</name>
</gene>
<dbReference type="AlphaFoldDB" id="A0AAP0JIY5"/>